<proteinExistence type="inferred from homology"/>
<keyword evidence="2" id="KW-0808">Transferase</keyword>
<dbReference type="Pfam" id="PF00294">
    <property type="entry name" value="PfkB"/>
    <property type="match status" value="1"/>
</dbReference>
<dbReference type="AlphaFoldDB" id="A0A934N2J2"/>
<dbReference type="GO" id="GO:0006974">
    <property type="term" value="P:DNA damage response"/>
    <property type="evidence" value="ECO:0007669"/>
    <property type="project" value="TreeGrafter"/>
</dbReference>
<dbReference type="GO" id="GO:0008673">
    <property type="term" value="F:2-dehydro-3-deoxygluconokinase activity"/>
    <property type="evidence" value="ECO:0007669"/>
    <property type="project" value="TreeGrafter"/>
</dbReference>
<evidence type="ECO:0000313" key="6">
    <source>
        <dbReference type="Proteomes" id="UP000612893"/>
    </source>
</evidence>
<organism evidence="5 6">
    <name type="scientific">Candidatus Nephthysia bennettiae</name>
    <dbReference type="NCBI Taxonomy" id="3127016"/>
    <lineage>
        <taxon>Bacteria</taxon>
        <taxon>Bacillati</taxon>
        <taxon>Candidatus Dormiibacterota</taxon>
        <taxon>Candidatus Dormibacteria</taxon>
        <taxon>Candidatus Dormibacterales</taxon>
        <taxon>Candidatus Dormibacteraceae</taxon>
        <taxon>Candidatus Nephthysia</taxon>
    </lineage>
</organism>
<keyword evidence="6" id="KW-1185">Reference proteome</keyword>
<comment type="caution">
    <text evidence="5">The sequence shown here is derived from an EMBL/GenBank/DDBJ whole genome shotgun (WGS) entry which is preliminary data.</text>
</comment>
<dbReference type="GO" id="GO:0042840">
    <property type="term" value="P:D-glucuronate catabolic process"/>
    <property type="evidence" value="ECO:0007669"/>
    <property type="project" value="TreeGrafter"/>
</dbReference>
<dbReference type="InterPro" id="IPR050306">
    <property type="entry name" value="PfkB_Carbo_kinase"/>
</dbReference>
<reference evidence="5" key="1">
    <citation type="submission" date="2020-10" db="EMBL/GenBank/DDBJ databases">
        <title>Ca. Dormibacterota MAGs.</title>
        <authorList>
            <person name="Montgomery K."/>
        </authorList>
    </citation>
    <scope>NUCLEOTIDE SEQUENCE [LARGE SCALE GENOMIC DNA]</scope>
    <source>
        <strain evidence="5">SC8812_S17_10</strain>
    </source>
</reference>
<evidence type="ECO:0000256" key="2">
    <source>
        <dbReference type="ARBA" id="ARBA00022679"/>
    </source>
</evidence>
<evidence type="ECO:0000259" key="4">
    <source>
        <dbReference type="Pfam" id="PF00294"/>
    </source>
</evidence>
<gene>
    <name evidence="5" type="ORF">JF922_08835</name>
</gene>
<evidence type="ECO:0000256" key="3">
    <source>
        <dbReference type="ARBA" id="ARBA00022777"/>
    </source>
</evidence>
<dbReference type="PROSITE" id="PS00584">
    <property type="entry name" value="PFKB_KINASES_2"/>
    <property type="match status" value="1"/>
</dbReference>
<evidence type="ECO:0000256" key="1">
    <source>
        <dbReference type="ARBA" id="ARBA00010688"/>
    </source>
</evidence>
<dbReference type="EMBL" id="JAEKNR010000098">
    <property type="protein sequence ID" value="MBJ7598175.1"/>
    <property type="molecule type" value="Genomic_DNA"/>
</dbReference>
<protein>
    <submittedName>
        <fullName evidence="5">Sugar kinase</fullName>
    </submittedName>
</protein>
<dbReference type="RefSeq" id="WP_338200970.1">
    <property type="nucleotide sequence ID" value="NZ_JAEKNR010000098.1"/>
</dbReference>
<dbReference type="InterPro" id="IPR011611">
    <property type="entry name" value="PfkB_dom"/>
</dbReference>
<dbReference type="PANTHER" id="PTHR43085">
    <property type="entry name" value="HEXOKINASE FAMILY MEMBER"/>
    <property type="match status" value="1"/>
</dbReference>
<sequence length="310" mass="32444">MKRALCAGECMVELTHIDASTLRLGFAGDTYNTAVYLRRAAAELDLELEVGYLTGVGDDDYSAAMREAWRVEGIADRSVVVPGRPPGLYAIRTTATGERRFTYWRHMSAASEVFRDSDWCRGLEGDLIHLSGITLQLTSPASREALVARLAELRAAGAWVSFDTNYRPAGWSSGDAAAAAIDEVCGVANIVLASRDDEMLLHGSAAPEACVRRIAGLGATEVILRDGGAGAYVGVDGDVRHLPARPVERVIDTTAAGDAFAGGYLAGRLAGHTPVLAAGLGNGVAAVVIQHPGAITPPGIWFSPAAGLGT</sequence>
<dbReference type="PANTHER" id="PTHR43085:SF15">
    <property type="entry name" value="2-DEHYDRO-3-DEOXYGLUCONOKINASE"/>
    <property type="match status" value="1"/>
</dbReference>
<dbReference type="CDD" id="cd01166">
    <property type="entry name" value="KdgK"/>
    <property type="match status" value="1"/>
</dbReference>
<feature type="domain" description="Carbohydrate kinase PfkB" evidence="4">
    <location>
        <begin position="2"/>
        <end position="297"/>
    </location>
</feature>
<keyword evidence="3 5" id="KW-0418">Kinase</keyword>
<dbReference type="GO" id="GO:0019698">
    <property type="term" value="P:D-galacturonate catabolic process"/>
    <property type="evidence" value="ECO:0007669"/>
    <property type="project" value="TreeGrafter"/>
</dbReference>
<dbReference type="Gene3D" id="3.40.1190.20">
    <property type="match status" value="1"/>
</dbReference>
<comment type="similarity">
    <text evidence="1">Belongs to the carbohydrate kinase PfkB family.</text>
</comment>
<dbReference type="SUPFAM" id="SSF53613">
    <property type="entry name" value="Ribokinase-like"/>
    <property type="match status" value="1"/>
</dbReference>
<accession>A0A934N2J2</accession>
<dbReference type="Proteomes" id="UP000612893">
    <property type="component" value="Unassembled WGS sequence"/>
</dbReference>
<evidence type="ECO:0000313" key="5">
    <source>
        <dbReference type="EMBL" id="MBJ7598175.1"/>
    </source>
</evidence>
<dbReference type="GO" id="GO:0005829">
    <property type="term" value="C:cytosol"/>
    <property type="evidence" value="ECO:0007669"/>
    <property type="project" value="TreeGrafter"/>
</dbReference>
<dbReference type="InterPro" id="IPR029056">
    <property type="entry name" value="Ribokinase-like"/>
</dbReference>
<name>A0A934N2J2_9BACT</name>
<dbReference type="InterPro" id="IPR002173">
    <property type="entry name" value="Carboh/pur_kinase_PfkB_CS"/>
</dbReference>